<dbReference type="HOGENOM" id="CLU_005108_1_2_11"/>
<evidence type="ECO:0000256" key="4">
    <source>
        <dbReference type="ARBA" id="ARBA00022989"/>
    </source>
</evidence>
<feature type="transmembrane region" description="Helical" evidence="7">
    <location>
        <begin position="726"/>
        <end position="744"/>
    </location>
</feature>
<evidence type="ECO:0000256" key="3">
    <source>
        <dbReference type="ARBA" id="ARBA00022692"/>
    </source>
</evidence>
<evidence type="ECO:0000256" key="2">
    <source>
        <dbReference type="ARBA" id="ARBA00022475"/>
    </source>
</evidence>
<dbReference type="AlphaFoldDB" id="K0YE04"/>
<feature type="domain" description="SSD" evidence="8">
    <location>
        <begin position="250"/>
        <end position="368"/>
    </location>
</feature>
<keyword evidence="2" id="KW-1003">Cell membrane</keyword>
<dbReference type="RefSeq" id="WP_004601554.1">
    <property type="nucleotide sequence ID" value="NZ_HF541868.1"/>
</dbReference>
<feature type="transmembrane region" description="Helical" evidence="7">
    <location>
        <begin position="17"/>
        <end position="38"/>
    </location>
</feature>
<keyword evidence="10" id="KW-1185">Reference proteome</keyword>
<dbReference type="InterPro" id="IPR004869">
    <property type="entry name" value="MMPL_dom"/>
</dbReference>
<feature type="transmembrane region" description="Helical" evidence="7">
    <location>
        <begin position="668"/>
        <end position="689"/>
    </location>
</feature>
<feature type="transmembrane region" description="Helical" evidence="7">
    <location>
        <begin position="411"/>
        <end position="430"/>
    </location>
</feature>
<dbReference type="Pfam" id="PF03176">
    <property type="entry name" value="MMPL"/>
    <property type="match status" value="2"/>
</dbReference>
<feature type="transmembrane region" description="Helical" evidence="7">
    <location>
        <begin position="343"/>
        <end position="369"/>
    </location>
</feature>
<feature type="transmembrane region" description="Helical" evidence="7">
    <location>
        <begin position="635"/>
        <end position="656"/>
    </location>
</feature>
<evidence type="ECO:0000256" key="6">
    <source>
        <dbReference type="SAM" id="MobiDB-lite"/>
    </source>
</evidence>
<proteinExistence type="predicted"/>
<keyword evidence="4 7" id="KW-1133">Transmembrane helix</keyword>
<dbReference type="PATRIC" id="fig|883169.3.peg.1602"/>
<organism evidence="9 10">
    <name type="scientific">Corynebacterium otitidis ATCC 51513</name>
    <dbReference type="NCBI Taxonomy" id="883169"/>
    <lineage>
        <taxon>Bacteria</taxon>
        <taxon>Bacillati</taxon>
        <taxon>Actinomycetota</taxon>
        <taxon>Actinomycetes</taxon>
        <taxon>Mycobacteriales</taxon>
        <taxon>Corynebacteriaceae</taxon>
        <taxon>Corynebacterium</taxon>
    </lineage>
</organism>
<evidence type="ECO:0000256" key="5">
    <source>
        <dbReference type="ARBA" id="ARBA00023136"/>
    </source>
</evidence>
<keyword evidence="3 7" id="KW-0812">Transmembrane</keyword>
<dbReference type="eggNOG" id="COG2409">
    <property type="taxonomic scope" value="Bacteria"/>
</dbReference>
<feature type="transmembrane region" description="Helical" evidence="7">
    <location>
        <begin position="245"/>
        <end position="263"/>
    </location>
</feature>
<feature type="transmembrane region" description="Helical" evidence="7">
    <location>
        <begin position="218"/>
        <end position="238"/>
    </location>
</feature>
<reference evidence="9 10" key="1">
    <citation type="submission" date="2012-08" db="EMBL/GenBank/DDBJ databases">
        <title>The Genome Sequence of Turicella otitidis ATCC 51513.</title>
        <authorList>
            <consortium name="The Broad Institute Genome Sequencing Platform"/>
            <person name="Earl A."/>
            <person name="Ward D."/>
            <person name="Feldgarden M."/>
            <person name="Gevers D."/>
            <person name="Huys G."/>
            <person name="Walker B."/>
            <person name="Young S.K."/>
            <person name="Zeng Q."/>
            <person name="Gargeya S."/>
            <person name="Fitzgerald M."/>
            <person name="Haas B."/>
            <person name="Abouelleil A."/>
            <person name="Alvarado L."/>
            <person name="Arachchi H.M."/>
            <person name="Berlin A.M."/>
            <person name="Chapman S.B."/>
            <person name="Goldberg J."/>
            <person name="Griggs A."/>
            <person name="Gujja S."/>
            <person name="Hansen M."/>
            <person name="Howarth C."/>
            <person name="Imamovic A."/>
            <person name="Larimer J."/>
            <person name="McCowen C."/>
            <person name="Montmayeur A."/>
            <person name="Murphy C."/>
            <person name="Neiman D."/>
            <person name="Pearson M."/>
            <person name="Priest M."/>
            <person name="Roberts A."/>
            <person name="Saif S."/>
            <person name="Shea T."/>
            <person name="Sisk P."/>
            <person name="Sykes S."/>
            <person name="Wortman J."/>
            <person name="Nusbaum C."/>
            <person name="Birren B."/>
        </authorList>
    </citation>
    <scope>NUCLEOTIDE SEQUENCE [LARGE SCALE GENOMIC DNA]</scope>
    <source>
        <strain evidence="9 10">ATCC 51513</strain>
    </source>
</reference>
<gene>
    <name evidence="9" type="ORF">HMPREF9719_01664</name>
</gene>
<accession>K0YE04</accession>
<evidence type="ECO:0000256" key="7">
    <source>
        <dbReference type="SAM" id="Phobius"/>
    </source>
</evidence>
<dbReference type="SUPFAM" id="SSF82866">
    <property type="entry name" value="Multidrug efflux transporter AcrB transmembrane domain"/>
    <property type="match status" value="2"/>
</dbReference>
<feature type="region of interest" description="Disordered" evidence="6">
    <location>
        <begin position="805"/>
        <end position="910"/>
    </location>
</feature>
<evidence type="ECO:0000313" key="9">
    <source>
        <dbReference type="EMBL" id="EJZ81393.1"/>
    </source>
</evidence>
<dbReference type="PANTHER" id="PTHR33406:SF13">
    <property type="entry name" value="MEMBRANE PROTEIN YDFJ"/>
    <property type="match status" value="1"/>
</dbReference>
<dbReference type="Proteomes" id="UP000006078">
    <property type="component" value="Unassembled WGS sequence"/>
</dbReference>
<dbReference type="STRING" id="29321.AAV33_05340"/>
<name>K0YE04_9CORY</name>
<feature type="transmembrane region" description="Helical" evidence="7">
    <location>
        <begin position="609"/>
        <end position="628"/>
    </location>
</feature>
<dbReference type="InterPro" id="IPR050545">
    <property type="entry name" value="Mycobact_MmpL"/>
</dbReference>
<evidence type="ECO:0000256" key="1">
    <source>
        <dbReference type="ARBA" id="ARBA00004651"/>
    </source>
</evidence>
<sequence>MAKLLSKLGSWAYRRKWWVIAAWVVIFATVAGLAAGFMRPFTSQFEISGTPAIEATEDLVEKFPEGGNPVEDAAVRVAVKAPEGEKLTDPENYQRVQDLVAGLEENLEGELVEPAPLLGNPVDLAGQMTAVFQQVYGEFGVPEEVTQADIDNLKPLSDDETIGYFGFTLDVPTAAEVTDEHRAAITDALEQGRESGLQVEAGGLGFAPPIEINATSEIVGIGVALVVLVFTFGSLVAAGLPVLTGVIGVLIGLAGILLTTSWAELNEVTPTLAIMIGLAVGIDYALFILSRYRSERRDNGLSGPAAAGKALGTAGSAVLFAGVVVIVALAALVVARIEFLSAMGLLAAMTVLIAVLVALTLLPALLGALGDKAFKGRLPGVAGNPKRDGSESKLSQGKTLGGWWIGVVRRLPVVVLVVVIAALGALTIPVSKLELALPTDVTASEDTTQRRAADLMAEGFGEGANAPFLAVVDTSGVDPTNPETEQLRGAVGQALAANPEAAAQAGEELQAQAPEETVARLAAYLYTAGEISQLDGVEHAQLIGLNDDGTAGQVQITPTTGPVDEATNDLVHELRDVGERIEGELGIDIGFTGLTAVEVDITEALAGAMPIYLGIVVGLAVLLLIVVFRSIVVPLLAGVGFLLSVGAAFGVTILFWQEGLWGIVDAPAPLVSFMPIFLIGVTFGLAMDYQVFLGTRMREQFIENRDLDSQKEAVVRSVTGGFTQGARVVTAAALIMMAVFFAFTNQPLPFIQIFGFALGLAVLFDALFVRMALVPAAMILFGKATWWFPTWLDKILPSLDVEGRSLEEDDDESDGDDKGDANDGKPRGSGGDDEGRDLPAASTQAGPGSEHTEGERAGTVSVAELLEREGDEPEAERGEHDGDEDGSVSVQDLLDKEDGDEGSPGRGGND</sequence>
<keyword evidence="5 7" id="KW-0472">Membrane</keyword>
<evidence type="ECO:0000313" key="10">
    <source>
        <dbReference type="Proteomes" id="UP000006078"/>
    </source>
</evidence>
<feature type="compositionally biased region" description="Basic and acidic residues" evidence="6">
    <location>
        <begin position="816"/>
        <end position="826"/>
    </location>
</feature>
<protein>
    <recommendedName>
        <fullName evidence="8">SSD domain-containing protein</fullName>
    </recommendedName>
</protein>
<dbReference type="InterPro" id="IPR000731">
    <property type="entry name" value="SSD"/>
</dbReference>
<dbReference type="GO" id="GO:0005886">
    <property type="term" value="C:plasma membrane"/>
    <property type="evidence" value="ECO:0007669"/>
    <property type="project" value="UniProtKB-SubCell"/>
</dbReference>
<comment type="caution">
    <text evidence="9">The sequence shown here is derived from an EMBL/GenBank/DDBJ whole genome shotgun (WGS) entry which is preliminary data.</text>
</comment>
<feature type="transmembrane region" description="Helical" evidence="7">
    <location>
        <begin position="310"/>
        <end position="337"/>
    </location>
</feature>
<evidence type="ECO:0000259" key="8">
    <source>
        <dbReference type="PROSITE" id="PS50156"/>
    </source>
</evidence>
<dbReference type="PANTHER" id="PTHR33406">
    <property type="entry name" value="MEMBRANE PROTEIN MJ1562-RELATED"/>
    <property type="match status" value="1"/>
</dbReference>
<dbReference type="PROSITE" id="PS50156">
    <property type="entry name" value="SSD"/>
    <property type="match status" value="1"/>
</dbReference>
<feature type="transmembrane region" description="Helical" evidence="7">
    <location>
        <begin position="269"/>
        <end position="289"/>
    </location>
</feature>
<comment type="subcellular location">
    <subcellularLocation>
        <location evidence="1">Cell membrane</location>
        <topology evidence="1">Multi-pass membrane protein</topology>
    </subcellularLocation>
</comment>
<dbReference type="EMBL" id="AHAE01000078">
    <property type="protein sequence ID" value="EJZ81393.1"/>
    <property type="molecule type" value="Genomic_DNA"/>
</dbReference>
<feature type="transmembrane region" description="Helical" evidence="7">
    <location>
        <begin position="750"/>
        <end position="773"/>
    </location>
</feature>
<dbReference type="Gene3D" id="1.20.1640.10">
    <property type="entry name" value="Multidrug efflux transporter AcrB transmembrane domain"/>
    <property type="match status" value="2"/>
</dbReference>